<evidence type="ECO:0000256" key="2">
    <source>
        <dbReference type="ARBA" id="ARBA00023136"/>
    </source>
</evidence>
<dbReference type="PANTHER" id="PTHR22550:SF5">
    <property type="entry name" value="LEUCINE ZIPPER PROTEIN 4"/>
    <property type="match status" value="1"/>
</dbReference>
<feature type="compositionally biased region" description="Basic and acidic residues" evidence="3">
    <location>
        <begin position="486"/>
        <end position="495"/>
    </location>
</feature>
<feature type="transmembrane region" description="Helical" evidence="4">
    <location>
        <begin position="286"/>
        <end position="308"/>
    </location>
</feature>
<gene>
    <name evidence="5" type="ORF">SAMEA3545359_00517</name>
</gene>
<keyword evidence="4" id="KW-1133">Transmembrane helix</keyword>
<proteinExistence type="inferred from homology"/>
<evidence type="ECO:0000256" key="4">
    <source>
        <dbReference type="SAM" id="Phobius"/>
    </source>
</evidence>
<dbReference type="EMBL" id="FMHG01000001">
    <property type="protein sequence ID" value="SCJ48274.1"/>
    <property type="molecule type" value="Genomic_DNA"/>
</dbReference>
<keyword evidence="4" id="KW-0812">Transmembrane</keyword>
<feature type="region of interest" description="Disordered" evidence="3">
    <location>
        <begin position="472"/>
        <end position="495"/>
    </location>
</feature>
<organism evidence="5">
    <name type="scientific">uncultured Anaerotruncus sp</name>
    <dbReference type="NCBI Taxonomy" id="905011"/>
    <lineage>
        <taxon>Bacteria</taxon>
        <taxon>Bacillati</taxon>
        <taxon>Bacillota</taxon>
        <taxon>Clostridia</taxon>
        <taxon>Eubacteriales</taxon>
        <taxon>Oscillospiraceae</taxon>
        <taxon>Anaerotruncus</taxon>
        <taxon>environmental samples</taxon>
    </lineage>
</organism>
<comment type="similarity">
    <text evidence="1">Belongs to the GerABKA family.</text>
</comment>
<keyword evidence="2 4" id="KW-0472">Membrane</keyword>
<feature type="transmembrane region" description="Helical" evidence="4">
    <location>
        <begin position="380"/>
        <end position="397"/>
    </location>
</feature>
<name>A0A1C6GSR2_9FIRM</name>
<dbReference type="InterPro" id="IPR050768">
    <property type="entry name" value="UPF0353/GerABKA_families"/>
</dbReference>
<protein>
    <submittedName>
        <fullName evidence="5">Bacillus/Clostridium GerA spore germination protein</fullName>
    </submittedName>
</protein>
<evidence type="ECO:0000256" key="1">
    <source>
        <dbReference type="ARBA" id="ARBA00005278"/>
    </source>
</evidence>
<dbReference type="GO" id="GO:0016020">
    <property type="term" value="C:membrane"/>
    <property type="evidence" value="ECO:0007669"/>
    <property type="project" value="InterPro"/>
</dbReference>
<dbReference type="AlphaFoldDB" id="A0A1C6GSR2"/>
<dbReference type="PANTHER" id="PTHR22550">
    <property type="entry name" value="SPORE GERMINATION PROTEIN"/>
    <property type="match status" value="1"/>
</dbReference>
<dbReference type="GO" id="GO:0009847">
    <property type="term" value="P:spore germination"/>
    <property type="evidence" value="ECO:0007669"/>
    <property type="project" value="InterPro"/>
</dbReference>
<feature type="compositionally biased region" description="Polar residues" evidence="3">
    <location>
        <begin position="472"/>
        <end position="484"/>
    </location>
</feature>
<dbReference type="PIRSF" id="PIRSF005690">
    <property type="entry name" value="GerBA"/>
    <property type="match status" value="1"/>
</dbReference>
<dbReference type="InterPro" id="IPR004995">
    <property type="entry name" value="Spore_Ger"/>
</dbReference>
<feature type="transmembrane region" description="Helical" evidence="4">
    <location>
        <begin position="409"/>
        <end position="432"/>
    </location>
</feature>
<sequence>MDRLSTDITKNIVSMRAAMQNSSDFINKPLKLGGFRCELLICEGMVSISTLAELIIEPLREYRDQVYPSAQQLYVELTTADYLAADQKIVLTTDEVMQFMMSGFAVLLIDGCDKGIAMGVQGFNFRSVSEPSGEQNMRGSREGFVEAARINLTLVRRRMKSPALKFEYLSLGTKSKTDVFLVYLTDKASPAVLKKLRRRLASVKLEAILDSGYITPFLDRHSVSLFSGVGSTERPDTLCGKIMEGRVGIIVDGTPFALVAPYLFSENFQSMDDYTQRPYYASFIRCLKFFAFLISFLLPGSYVAVVTHHPELIHRELLQNIIEAQKNTPFPLMVEALIIHVVFEIMREAGLRLPKAIGHAVSIVGAIVIGDAAVSTGLVGTPMVLIVALTAVSSFVVPNLYEPVIILKFAFILLGGLLGIYGISLGLVVLLLNLCSINTFGIPYTSPISPFGHSVFRDVFFRIGWRQLQNSRSKVQNMPGSSIRTAPKDGREQGR</sequence>
<evidence type="ECO:0000256" key="3">
    <source>
        <dbReference type="SAM" id="MobiDB-lite"/>
    </source>
</evidence>
<feature type="transmembrane region" description="Helical" evidence="4">
    <location>
        <begin position="357"/>
        <end position="374"/>
    </location>
</feature>
<evidence type="ECO:0000313" key="5">
    <source>
        <dbReference type="EMBL" id="SCJ48274.1"/>
    </source>
</evidence>
<accession>A0A1C6GSR2</accession>
<reference evidence="5" key="1">
    <citation type="submission" date="2015-09" db="EMBL/GenBank/DDBJ databases">
        <authorList>
            <consortium name="Pathogen Informatics"/>
        </authorList>
    </citation>
    <scope>NUCLEOTIDE SEQUENCE</scope>
    <source>
        <strain evidence="5">2789STDY5834896</strain>
    </source>
</reference>
<dbReference type="Pfam" id="PF03323">
    <property type="entry name" value="GerA"/>
    <property type="match status" value="1"/>
</dbReference>